<accession>A0ABU2CUJ2</accession>
<dbReference type="Proteomes" id="UP001183585">
    <property type="component" value="Unassembled WGS sequence"/>
</dbReference>
<comment type="caution">
    <text evidence="1">The sequence shown here is derived from an EMBL/GenBank/DDBJ whole genome shotgun (WGS) entry which is preliminary data.</text>
</comment>
<name>A0ABU2CUJ2_9MICO</name>
<reference evidence="1 2" key="1">
    <citation type="submission" date="2023-07" db="EMBL/GenBank/DDBJ databases">
        <title>Sequencing the genomes of 1000 actinobacteria strains.</title>
        <authorList>
            <person name="Klenk H.-P."/>
        </authorList>
    </citation>
    <scope>NUCLEOTIDE SEQUENCE [LARGE SCALE GENOMIC DNA]</scope>
    <source>
        <strain evidence="1 2">DSM 45554</strain>
    </source>
</reference>
<gene>
    <name evidence="1" type="ORF">J2S48_004527</name>
</gene>
<sequence>MALLRTKTPPRPLTPGDVVVTWHADLGEWAAAQVTGLDADEELADVLDLDWSSPNRPEALADLGVLRPLSRQAGSWNGQRSHCHYPWVLPRGCTVIGTATPLVASSSQSYGLRWGVGDALHWERRAASGRTDWEDDPAQVSIEGPELQIPADVDASTVRRLSVSGVERLDAAALAATFPNLTELRLYGELDEMTGASALDQLAGLRTLSVTGYFGMTAADHITPSGTPELEHVDLHDIPHEYAAAMRRVWRPEAANGTYLSVTGARRPGWVAKNRDNPLRDWDGRAGVSKRAYTRSVAQLRNTRRQVLAALDGSPADRTAVLERIGSEYGEAFNAINEAAGEDLIMTEEREELYDALVGVLVAAAAERGLDATAERQALLDGVDATRDW</sequence>
<organism evidence="1 2">
    <name type="scientific">Promicromonospora iranensis</name>
    <dbReference type="NCBI Taxonomy" id="1105144"/>
    <lineage>
        <taxon>Bacteria</taxon>
        <taxon>Bacillati</taxon>
        <taxon>Actinomycetota</taxon>
        <taxon>Actinomycetes</taxon>
        <taxon>Micrococcales</taxon>
        <taxon>Promicromonosporaceae</taxon>
        <taxon>Promicromonospora</taxon>
    </lineage>
</organism>
<protein>
    <recommendedName>
        <fullName evidence="3">Leucine rich repeat (LRR) protein</fullName>
    </recommendedName>
</protein>
<proteinExistence type="predicted"/>
<dbReference type="RefSeq" id="WP_274993869.1">
    <property type="nucleotide sequence ID" value="NZ_JAJQQP010000005.1"/>
</dbReference>
<evidence type="ECO:0008006" key="3">
    <source>
        <dbReference type="Google" id="ProtNLM"/>
    </source>
</evidence>
<keyword evidence="2" id="KW-1185">Reference proteome</keyword>
<evidence type="ECO:0000313" key="1">
    <source>
        <dbReference type="EMBL" id="MDR7385012.1"/>
    </source>
</evidence>
<evidence type="ECO:0000313" key="2">
    <source>
        <dbReference type="Proteomes" id="UP001183585"/>
    </source>
</evidence>
<dbReference type="EMBL" id="JAVDYE010000001">
    <property type="protein sequence ID" value="MDR7385012.1"/>
    <property type="molecule type" value="Genomic_DNA"/>
</dbReference>